<dbReference type="AlphaFoldDB" id="A0A081PHC5"/>
<name>A0A081PHC5_9SPHI</name>
<sequence>MDTSVTLFSFGYIVILIVPGIIFKRFFFQGAFSGQFNTGIFADRIITSLFWGILVQIISALTFSRIINVSYQDWRIMLQTLYRNIVDNKLPNVTPDQLLNVLFYAVYSVVLAAALGFFLFKVIRMLSLDLKFPAFRFLNQWHYYFKGEILRTPEFKMTGRGKFLSTEVDLMLKDNDGKSNLFSGLLTQYTLNTKNELDTIYLTGASRFSQSQNGMKHIPGDIFIIPFSTVQNMNIRYNFQVRQNKEVLKYITLCFSGLVLISILVYPWLLDLDLWRKISGAVTLFFSWLYFSILIISFFPASNGVQPLSNRARIATFVLLLCFILTSLFVLYII</sequence>
<dbReference type="EMBL" id="JNFF01000050">
    <property type="protein sequence ID" value="KEQ30098.1"/>
    <property type="molecule type" value="Genomic_DNA"/>
</dbReference>
<keyword evidence="1" id="KW-0812">Transmembrane</keyword>
<dbReference type="RefSeq" id="WP_037440473.1">
    <property type="nucleotide sequence ID" value="NZ_JNFF01000050.1"/>
</dbReference>
<proteinExistence type="predicted"/>
<reference evidence="2 3" key="1">
    <citation type="journal article" date="1992" name="Int. J. Syst. Bacteriol.">
        <title>Sphingobacterium antarcticus sp. nov. a Psychrotrophic Bacterium from the Soils of Schirmacher Oasis, Antarctica.</title>
        <authorList>
            <person name="Shivaji S."/>
            <person name="Ray M.K."/>
            <person name="Rao N.S."/>
            <person name="Saiserr L."/>
            <person name="Jagannadham M.V."/>
            <person name="Kumar G.S."/>
            <person name="Reddy G."/>
            <person name="Bhargava P.M."/>
        </authorList>
    </citation>
    <scope>NUCLEOTIDE SEQUENCE [LARGE SCALE GENOMIC DNA]</scope>
    <source>
        <strain evidence="2 3">4BY</strain>
    </source>
</reference>
<comment type="caution">
    <text evidence="2">The sequence shown here is derived from an EMBL/GenBank/DDBJ whole genome shotgun (WGS) entry which is preliminary data.</text>
</comment>
<feature type="transmembrane region" description="Helical" evidence="1">
    <location>
        <begin position="48"/>
        <end position="67"/>
    </location>
</feature>
<feature type="transmembrane region" description="Helical" evidence="1">
    <location>
        <begin position="314"/>
        <end position="333"/>
    </location>
</feature>
<organism evidence="2 3">
    <name type="scientific">Pedobacter antarcticus 4BY</name>
    <dbReference type="NCBI Taxonomy" id="1358423"/>
    <lineage>
        <taxon>Bacteria</taxon>
        <taxon>Pseudomonadati</taxon>
        <taxon>Bacteroidota</taxon>
        <taxon>Sphingobacteriia</taxon>
        <taxon>Sphingobacteriales</taxon>
        <taxon>Sphingobacteriaceae</taxon>
        <taxon>Pedobacter</taxon>
    </lineage>
</organism>
<keyword evidence="1" id="KW-0472">Membrane</keyword>
<dbReference type="eggNOG" id="ENOG50333D0">
    <property type="taxonomic scope" value="Bacteria"/>
</dbReference>
<keyword evidence="1" id="KW-1133">Transmembrane helix</keyword>
<evidence type="ECO:0000313" key="3">
    <source>
        <dbReference type="Proteomes" id="UP000028007"/>
    </source>
</evidence>
<dbReference type="Proteomes" id="UP000028007">
    <property type="component" value="Unassembled WGS sequence"/>
</dbReference>
<feature type="transmembrane region" description="Helical" evidence="1">
    <location>
        <begin position="281"/>
        <end position="302"/>
    </location>
</feature>
<evidence type="ECO:0000313" key="2">
    <source>
        <dbReference type="EMBL" id="KEQ30098.1"/>
    </source>
</evidence>
<keyword evidence="3" id="KW-1185">Reference proteome</keyword>
<feature type="transmembrane region" description="Helical" evidence="1">
    <location>
        <begin position="101"/>
        <end position="123"/>
    </location>
</feature>
<feature type="transmembrane region" description="Helical" evidence="1">
    <location>
        <begin position="6"/>
        <end position="27"/>
    </location>
</feature>
<feature type="transmembrane region" description="Helical" evidence="1">
    <location>
        <begin position="247"/>
        <end position="269"/>
    </location>
</feature>
<accession>A0A081PHC5</accession>
<evidence type="ECO:0000256" key="1">
    <source>
        <dbReference type="SAM" id="Phobius"/>
    </source>
</evidence>
<dbReference type="OrthoDB" id="674965at2"/>
<gene>
    <name evidence="2" type="ORF">N180_16615</name>
</gene>
<protein>
    <submittedName>
        <fullName evidence="2">Uncharacterized protein</fullName>
    </submittedName>
</protein>